<name>A0ABY6SZW9_9CLOT</name>
<keyword evidence="2" id="KW-1185">Reference proteome</keyword>
<gene>
    <name evidence="1" type="ORF">NCTC10913_04584</name>
</gene>
<proteinExistence type="predicted"/>
<sequence length="78" mass="8756">MEENNLIPQTPQEMLNEVNRAIYKVLVGGQSYKLGSRELTRADANLLYSMRNDLMTQINSEGDSGLLDSTYVAVFDGR</sequence>
<protein>
    <recommendedName>
        <fullName evidence="3">Peptidylprolyl isomerase</fullName>
    </recommendedName>
</protein>
<accession>A0ABY6SZW9</accession>
<evidence type="ECO:0000313" key="2">
    <source>
        <dbReference type="Proteomes" id="UP000277570"/>
    </source>
</evidence>
<dbReference type="EMBL" id="UYIN01000022">
    <property type="protein sequence ID" value="VDG74204.1"/>
    <property type="molecule type" value="Genomic_DNA"/>
</dbReference>
<dbReference type="RefSeq" id="WP_125150007.1">
    <property type="nucleotide sequence ID" value="NZ_UYIN01000022.1"/>
</dbReference>
<reference evidence="1 2" key="1">
    <citation type="submission" date="2018-11" db="EMBL/GenBank/DDBJ databases">
        <authorList>
            <consortium name="Pathogen Informatics"/>
        </authorList>
    </citation>
    <scope>NUCLEOTIDE SEQUENCE [LARGE SCALE GENOMIC DNA]</scope>
    <source>
        <strain evidence="1 2">NCTC10913</strain>
    </source>
</reference>
<organism evidence="1 2">
    <name type="scientific">Clostridium carnis</name>
    <dbReference type="NCBI Taxonomy" id="1530"/>
    <lineage>
        <taxon>Bacteria</taxon>
        <taxon>Bacillati</taxon>
        <taxon>Bacillota</taxon>
        <taxon>Clostridia</taxon>
        <taxon>Eubacteriales</taxon>
        <taxon>Clostridiaceae</taxon>
        <taxon>Clostridium</taxon>
    </lineage>
</organism>
<comment type="caution">
    <text evidence="1">The sequence shown here is derived from an EMBL/GenBank/DDBJ whole genome shotgun (WGS) entry which is preliminary data.</text>
</comment>
<evidence type="ECO:0000313" key="1">
    <source>
        <dbReference type="EMBL" id="VDG74204.1"/>
    </source>
</evidence>
<dbReference type="Proteomes" id="UP000277570">
    <property type="component" value="Unassembled WGS sequence"/>
</dbReference>
<evidence type="ECO:0008006" key="3">
    <source>
        <dbReference type="Google" id="ProtNLM"/>
    </source>
</evidence>